<keyword evidence="3" id="KW-1185">Reference proteome</keyword>
<evidence type="ECO:0000256" key="1">
    <source>
        <dbReference type="SAM" id="MobiDB-lite"/>
    </source>
</evidence>
<feature type="compositionally biased region" description="Polar residues" evidence="1">
    <location>
        <begin position="52"/>
        <end position="69"/>
    </location>
</feature>
<accession>A0ABV9AJ57</accession>
<sequence>MSSDFWLNKFREAQGGQPQPRQQAGLTPAGTPWWAHPTYVRHETPPAAPRNDPQQVQREYQTERAQSAKQSERCPSCQGEHYWRATPNSMAQCFDCGWPVQNSTQGVAIANNSSAPQKVSLHQAKGSGYNPQTIIGRL</sequence>
<evidence type="ECO:0000313" key="2">
    <source>
        <dbReference type="EMBL" id="MFC4498558.1"/>
    </source>
</evidence>
<proteinExistence type="predicted"/>
<reference evidence="3" key="1">
    <citation type="journal article" date="2019" name="Int. J. Syst. Evol. Microbiol.">
        <title>The Global Catalogue of Microorganisms (GCM) 10K type strain sequencing project: providing services to taxonomists for standard genome sequencing and annotation.</title>
        <authorList>
            <consortium name="The Broad Institute Genomics Platform"/>
            <consortium name="The Broad Institute Genome Sequencing Center for Infectious Disease"/>
            <person name="Wu L."/>
            <person name="Ma J."/>
        </authorList>
    </citation>
    <scope>NUCLEOTIDE SEQUENCE [LARGE SCALE GENOMIC DNA]</scope>
    <source>
        <strain evidence="3">CGMCC 4.7177</strain>
    </source>
</reference>
<feature type="compositionally biased region" description="Low complexity" evidence="1">
    <location>
        <begin position="13"/>
        <end position="25"/>
    </location>
</feature>
<feature type="region of interest" description="Disordered" evidence="1">
    <location>
        <begin position="1"/>
        <end position="75"/>
    </location>
</feature>
<gene>
    <name evidence="2" type="ORF">ACFPIH_03300</name>
</gene>
<dbReference type="RefSeq" id="WP_381167967.1">
    <property type="nucleotide sequence ID" value="NZ_JBHSFK010000002.1"/>
</dbReference>
<evidence type="ECO:0000313" key="3">
    <source>
        <dbReference type="Proteomes" id="UP001595839"/>
    </source>
</evidence>
<dbReference type="Proteomes" id="UP001595839">
    <property type="component" value="Unassembled WGS sequence"/>
</dbReference>
<comment type="caution">
    <text evidence="2">The sequence shown here is derived from an EMBL/GenBank/DDBJ whole genome shotgun (WGS) entry which is preliminary data.</text>
</comment>
<name>A0ABV9AJ57_9ACTN</name>
<dbReference type="EMBL" id="JBHSFK010000002">
    <property type="protein sequence ID" value="MFC4498558.1"/>
    <property type="molecule type" value="Genomic_DNA"/>
</dbReference>
<protein>
    <recommendedName>
        <fullName evidence="4">GATA-type domain-containing protein</fullName>
    </recommendedName>
</protein>
<organism evidence="2 3">
    <name type="scientific">Streptomyces vulcanius</name>
    <dbReference type="NCBI Taxonomy" id="1441876"/>
    <lineage>
        <taxon>Bacteria</taxon>
        <taxon>Bacillati</taxon>
        <taxon>Actinomycetota</taxon>
        <taxon>Actinomycetes</taxon>
        <taxon>Kitasatosporales</taxon>
        <taxon>Streptomycetaceae</taxon>
        <taxon>Streptomyces</taxon>
    </lineage>
</organism>
<evidence type="ECO:0008006" key="4">
    <source>
        <dbReference type="Google" id="ProtNLM"/>
    </source>
</evidence>